<dbReference type="InterPro" id="IPR054221">
    <property type="entry name" value="DUF6941"/>
</dbReference>
<proteinExistence type="predicted"/>
<keyword evidence="2" id="KW-1185">Reference proteome</keyword>
<dbReference type="Pfam" id="PF22091">
    <property type="entry name" value="DUF6941"/>
    <property type="match status" value="1"/>
</dbReference>
<sequence>MHLHILLTADHAYIDNATGKLYVLGAFNNIGVPQFPWRYEKMALVVRIGSDVTDRTNEQILTAILMDEDSQEILKLSIPFTLGIAHDGTRPHFDMIGELAGVIFPQPGKYVFRIYVGDDELGSTPIDITALKR</sequence>
<evidence type="ECO:0000313" key="1">
    <source>
        <dbReference type="EMBL" id="CUS05369.2"/>
    </source>
</evidence>
<dbReference type="RefSeq" id="WP_095044596.1">
    <property type="nucleotide sequence ID" value="NZ_LN890655.1"/>
</dbReference>
<evidence type="ECO:0000313" key="2">
    <source>
        <dbReference type="Proteomes" id="UP000215027"/>
    </source>
</evidence>
<dbReference type="EMBL" id="LN890655">
    <property type="protein sequence ID" value="CUS05369.2"/>
    <property type="molecule type" value="Genomic_DNA"/>
</dbReference>
<gene>
    <name evidence="1" type="ORF">CFX0092_A3491</name>
</gene>
<name>A0A160T702_9CHLR</name>
<reference evidence="1" key="1">
    <citation type="submission" date="2016-01" db="EMBL/GenBank/DDBJ databases">
        <authorList>
            <person name="Mcilroy J.S."/>
            <person name="Karst M S."/>
            <person name="Albertsen M."/>
        </authorList>
    </citation>
    <scope>NUCLEOTIDE SEQUENCE</scope>
    <source>
        <strain evidence="1">Cfx-K</strain>
    </source>
</reference>
<organism evidence="1 2">
    <name type="scientific">Candidatus Promineifilum breve</name>
    <dbReference type="NCBI Taxonomy" id="1806508"/>
    <lineage>
        <taxon>Bacteria</taxon>
        <taxon>Bacillati</taxon>
        <taxon>Chloroflexota</taxon>
        <taxon>Ardenticatenia</taxon>
        <taxon>Candidatus Promineifilales</taxon>
        <taxon>Candidatus Promineifilaceae</taxon>
        <taxon>Candidatus Promineifilum</taxon>
    </lineage>
</organism>
<dbReference type="KEGG" id="pbf:CFX0092_A3491"/>
<dbReference type="AlphaFoldDB" id="A0A160T702"/>
<dbReference type="OrthoDB" id="193540at2"/>
<accession>A0A160T702</accession>
<dbReference type="Proteomes" id="UP000215027">
    <property type="component" value="Chromosome I"/>
</dbReference>
<protein>
    <submittedName>
        <fullName evidence="1">Uncharacterized protein</fullName>
    </submittedName>
</protein>